<accession>A0A450V2Y5</accession>
<organism evidence="2">
    <name type="scientific">Candidatus Kentrum sp. LFY</name>
    <dbReference type="NCBI Taxonomy" id="2126342"/>
    <lineage>
        <taxon>Bacteria</taxon>
        <taxon>Pseudomonadati</taxon>
        <taxon>Pseudomonadota</taxon>
        <taxon>Gammaproteobacteria</taxon>
        <taxon>Candidatus Kentrum</taxon>
    </lineage>
</organism>
<keyword evidence="1" id="KW-1133">Transmembrane helix</keyword>
<gene>
    <name evidence="2" type="ORF">BECKLFY1418A_GA0070994_10946</name>
</gene>
<dbReference type="EMBL" id="CAADFH010000094">
    <property type="protein sequence ID" value="VFJ99143.1"/>
    <property type="molecule type" value="Genomic_DNA"/>
</dbReference>
<proteinExistence type="predicted"/>
<feature type="transmembrane region" description="Helical" evidence="1">
    <location>
        <begin position="34"/>
        <end position="54"/>
    </location>
</feature>
<name>A0A450V2Y5_9GAMM</name>
<feature type="transmembrane region" description="Helical" evidence="1">
    <location>
        <begin position="66"/>
        <end position="87"/>
    </location>
</feature>
<feature type="transmembrane region" description="Helical" evidence="1">
    <location>
        <begin position="126"/>
        <end position="145"/>
    </location>
</feature>
<dbReference type="Gene3D" id="1.20.1720.10">
    <property type="entry name" value="Multidrug resistance protein D"/>
    <property type="match status" value="1"/>
</dbReference>
<evidence type="ECO:0000256" key="1">
    <source>
        <dbReference type="SAM" id="Phobius"/>
    </source>
</evidence>
<evidence type="ECO:0008006" key="3">
    <source>
        <dbReference type="Google" id="ProtNLM"/>
    </source>
</evidence>
<protein>
    <recommendedName>
        <fullName evidence="3">Major Facilitator Superfamily protein</fullName>
    </recommendedName>
</protein>
<dbReference type="InterPro" id="IPR036259">
    <property type="entry name" value="MFS_trans_sf"/>
</dbReference>
<dbReference type="AlphaFoldDB" id="A0A450V2Y5"/>
<keyword evidence="1" id="KW-0812">Transmembrane</keyword>
<keyword evidence="1" id="KW-0472">Membrane</keyword>
<dbReference type="SUPFAM" id="SSF103473">
    <property type="entry name" value="MFS general substrate transporter"/>
    <property type="match status" value="1"/>
</dbReference>
<feature type="transmembrane region" description="Helical" evidence="1">
    <location>
        <begin position="6"/>
        <end position="27"/>
    </location>
</feature>
<sequence length="154" mass="16424">MRPDHFGLLVMSLILSITAGHFLLGLLAKKRFTARFLVVTGVLTCLLGGFPMVVFSGELTIVRTMVPLMIFVIGFTLSISQAMNMALASFPHAAGSASAMLGFVHMGLAGLLNITTGSLYDGTATPLGWIMLGMAGTALVIYVGLVRERRFSRT</sequence>
<reference evidence="2" key="1">
    <citation type="submission" date="2019-02" db="EMBL/GenBank/DDBJ databases">
        <authorList>
            <person name="Gruber-Vodicka R. H."/>
            <person name="Seah K. B. B."/>
        </authorList>
    </citation>
    <scope>NUCLEOTIDE SEQUENCE</scope>
    <source>
        <strain evidence="2">BECK_M6</strain>
    </source>
</reference>
<evidence type="ECO:0000313" key="2">
    <source>
        <dbReference type="EMBL" id="VFJ99143.1"/>
    </source>
</evidence>